<evidence type="ECO:0000259" key="1">
    <source>
        <dbReference type="PROSITE" id="PS50404"/>
    </source>
</evidence>
<dbReference type="SUPFAM" id="SSF47616">
    <property type="entry name" value="GST C-terminal domain-like"/>
    <property type="match status" value="1"/>
</dbReference>
<evidence type="ECO:0000313" key="3">
    <source>
        <dbReference type="Proteomes" id="UP000681356"/>
    </source>
</evidence>
<dbReference type="RefSeq" id="WP_212536930.1">
    <property type="nucleotide sequence ID" value="NZ_JAGTUU010000004.1"/>
</dbReference>
<organism evidence="2 3">
    <name type="scientific">Thetidibacter halocola</name>
    <dbReference type="NCBI Taxonomy" id="2827239"/>
    <lineage>
        <taxon>Bacteria</taxon>
        <taxon>Pseudomonadati</taxon>
        <taxon>Pseudomonadota</taxon>
        <taxon>Alphaproteobacteria</taxon>
        <taxon>Rhodobacterales</taxon>
        <taxon>Roseobacteraceae</taxon>
        <taxon>Thetidibacter</taxon>
    </lineage>
</organism>
<name>A0A8J7WG59_9RHOB</name>
<dbReference type="AlphaFoldDB" id="A0A8J7WG59"/>
<dbReference type="InterPro" id="IPR036249">
    <property type="entry name" value="Thioredoxin-like_sf"/>
</dbReference>
<sequence length="201" mass="22300">MQLFHSPISPFVRKVMVVLHETDQLGDVELKSVSTTVLASDPTLIAANPLAKLPTLLRPDGPALYDSRVICRFLDDRGKGGLYPAARLWDTLTLEATGDAIMEAGLAIVYEKRLRPAEIQFQPLMDAHWGKADRAIEVLNARWMSHLHGPLDCGQIAVACALGYLDFRMPERDWRTGRDALAAWYSEFCKRPAMQATAPVG</sequence>
<dbReference type="SUPFAM" id="SSF52833">
    <property type="entry name" value="Thioredoxin-like"/>
    <property type="match status" value="1"/>
</dbReference>
<dbReference type="InterPro" id="IPR004045">
    <property type="entry name" value="Glutathione_S-Trfase_N"/>
</dbReference>
<dbReference type="PROSITE" id="PS50404">
    <property type="entry name" value="GST_NTER"/>
    <property type="match status" value="1"/>
</dbReference>
<dbReference type="Proteomes" id="UP000681356">
    <property type="component" value="Unassembled WGS sequence"/>
</dbReference>
<feature type="domain" description="GST N-terminal" evidence="1">
    <location>
        <begin position="1"/>
        <end position="82"/>
    </location>
</feature>
<gene>
    <name evidence="2" type="ORF">KB874_11505</name>
</gene>
<proteinExistence type="predicted"/>
<comment type="caution">
    <text evidence="2">The sequence shown here is derived from an EMBL/GenBank/DDBJ whole genome shotgun (WGS) entry which is preliminary data.</text>
</comment>
<dbReference type="Pfam" id="PF13410">
    <property type="entry name" value="GST_C_2"/>
    <property type="match status" value="1"/>
</dbReference>
<reference evidence="2" key="1">
    <citation type="submission" date="2021-04" db="EMBL/GenBank/DDBJ databases">
        <authorList>
            <person name="Yoon J."/>
        </authorList>
    </citation>
    <scope>NUCLEOTIDE SEQUENCE</scope>
    <source>
        <strain evidence="2">KMU-90</strain>
    </source>
</reference>
<dbReference type="CDD" id="cd03049">
    <property type="entry name" value="GST_N_3"/>
    <property type="match status" value="1"/>
</dbReference>
<dbReference type="Gene3D" id="1.20.1050.10">
    <property type="match status" value="1"/>
</dbReference>
<keyword evidence="3" id="KW-1185">Reference proteome</keyword>
<accession>A0A8J7WG59</accession>
<evidence type="ECO:0000313" key="2">
    <source>
        <dbReference type="EMBL" id="MBS0124721.1"/>
    </source>
</evidence>
<dbReference type="EMBL" id="JAGTUU010000004">
    <property type="protein sequence ID" value="MBS0124721.1"/>
    <property type="molecule type" value="Genomic_DNA"/>
</dbReference>
<dbReference type="InterPro" id="IPR036282">
    <property type="entry name" value="Glutathione-S-Trfase_C_sf"/>
</dbReference>
<dbReference type="Pfam" id="PF13417">
    <property type="entry name" value="GST_N_3"/>
    <property type="match status" value="1"/>
</dbReference>
<dbReference type="Gene3D" id="3.40.30.10">
    <property type="entry name" value="Glutaredoxin"/>
    <property type="match status" value="1"/>
</dbReference>
<protein>
    <submittedName>
        <fullName evidence="2">Glutathione S-transferase</fullName>
    </submittedName>
</protein>
<dbReference type="CDD" id="cd03205">
    <property type="entry name" value="GST_C_6"/>
    <property type="match status" value="1"/>
</dbReference>